<dbReference type="PROSITE" id="PS51747">
    <property type="entry name" value="CYT_DCMP_DEAMINASES_2"/>
    <property type="match status" value="1"/>
</dbReference>
<dbReference type="PANTHER" id="PTHR11079">
    <property type="entry name" value="CYTOSINE DEAMINASE FAMILY MEMBER"/>
    <property type="match status" value="1"/>
</dbReference>
<evidence type="ECO:0000313" key="10">
    <source>
        <dbReference type="Proteomes" id="UP001301350"/>
    </source>
</evidence>
<evidence type="ECO:0000256" key="6">
    <source>
        <dbReference type="ARBA" id="ARBA00022833"/>
    </source>
</evidence>
<comment type="catalytic activity">
    <reaction evidence="7">
        <text>adenosine(34) in tRNA + H2O + H(+) = inosine(34) in tRNA + NH4(+)</text>
        <dbReference type="Rhea" id="RHEA:43168"/>
        <dbReference type="Rhea" id="RHEA-COMP:10373"/>
        <dbReference type="Rhea" id="RHEA-COMP:10374"/>
        <dbReference type="ChEBI" id="CHEBI:15377"/>
        <dbReference type="ChEBI" id="CHEBI:15378"/>
        <dbReference type="ChEBI" id="CHEBI:28938"/>
        <dbReference type="ChEBI" id="CHEBI:74411"/>
        <dbReference type="ChEBI" id="CHEBI:82852"/>
        <dbReference type="EC" id="3.5.4.33"/>
    </reaction>
</comment>
<organism evidence="9 10">
    <name type="scientific">Cyanidium caldarium</name>
    <name type="common">Red alga</name>
    <dbReference type="NCBI Taxonomy" id="2771"/>
    <lineage>
        <taxon>Eukaryota</taxon>
        <taxon>Rhodophyta</taxon>
        <taxon>Bangiophyceae</taxon>
        <taxon>Cyanidiales</taxon>
        <taxon>Cyanidiaceae</taxon>
        <taxon>Cyanidium</taxon>
    </lineage>
</organism>
<dbReference type="EC" id="3.5.4.33" evidence="2"/>
<evidence type="ECO:0000313" key="9">
    <source>
        <dbReference type="EMBL" id="KAK4535911.1"/>
    </source>
</evidence>
<dbReference type="PANTHER" id="PTHR11079:SF179">
    <property type="entry name" value="TRNA(ADENINE(34)) DEAMINASE, CHLOROPLASTIC"/>
    <property type="match status" value="1"/>
</dbReference>
<reference evidence="9 10" key="1">
    <citation type="submission" date="2022-07" db="EMBL/GenBank/DDBJ databases">
        <title>Genome-wide signatures of adaptation to extreme environments.</title>
        <authorList>
            <person name="Cho C.H."/>
            <person name="Yoon H.S."/>
        </authorList>
    </citation>
    <scope>NUCLEOTIDE SEQUENCE [LARGE SCALE GENOMIC DNA]</scope>
    <source>
        <strain evidence="9 10">DBV 063 E5</strain>
    </source>
</reference>
<dbReference type="GO" id="GO:0046872">
    <property type="term" value="F:metal ion binding"/>
    <property type="evidence" value="ECO:0007669"/>
    <property type="project" value="UniProtKB-KW"/>
</dbReference>
<dbReference type="EMBL" id="JANCYW010000006">
    <property type="protein sequence ID" value="KAK4535911.1"/>
    <property type="molecule type" value="Genomic_DNA"/>
</dbReference>
<dbReference type="InterPro" id="IPR028883">
    <property type="entry name" value="tRNA_aden_deaminase"/>
</dbReference>
<dbReference type="HAMAP" id="MF_00972">
    <property type="entry name" value="tRNA_aden_deaminase"/>
    <property type="match status" value="1"/>
</dbReference>
<evidence type="ECO:0000259" key="8">
    <source>
        <dbReference type="PROSITE" id="PS51747"/>
    </source>
</evidence>
<keyword evidence="6" id="KW-0862">Zinc</keyword>
<dbReference type="AlphaFoldDB" id="A0AAV9IUT2"/>
<dbReference type="GO" id="GO:0052717">
    <property type="term" value="F:tRNA-specific adenosine-34 deaminase activity"/>
    <property type="evidence" value="ECO:0007669"/>
    <property type="project" value="UniProtKB-EC"/>
</dbReference>
<dbReference type="Pfam" id="PF00383">
    <property type="entry name" value="dCMP_cyt_deam_1"/>
    <property type="match status" value="1"/>
</dbReference>
<dbReference type="SUPFAM" id="SSF53927">
    <property type="entry name" value="Cytidine deaminase-like"/>
    <property type="match status" value="1"/>
</dbReference>
<keyword evidence="3" id="KW-0819">tRNA processing</keyword>
<sequence>MAFAPSLAVRAPQRVSLTTLLRTITARAGFIPGWPRWKRRLRQIPAGTRGGRVRCPPRRFSAGWAQEQQRQQPIDKCLTDVSATTALPRWVCCDSSGVQDVLYMQQALHMAREAFDCGEVPVGAVLVAVSEGGVATVLAAARNGVEGRHDATAHAEMECIRSACAQLGNWRLNRRGSAAADAVPWRTILYSTLEPCAMCLSALQLARVTELVYGARDMRLGAVESYMRLLQHAPPHPFHKLERVRGGVLAAESAALLRGFFRQRRRASIAEMDI</sequence>
<evidence type="ECO:0000256" key="2">
    <source>
        <dbReference type="ARBA" id="ARBA00012740"/>
    </source>
</evidence>
<feature type="domain" description="CMP/dCMP-type deaminase" evidence="8">
    <location>
        <begin position="98"/>
        <end position="224"/>
    </location>
</feature>
<keyword evidence="4" id="KW-0479">Metal-binding</keyword>
<dbReference type="Gene3D" id="3.40.140.10">
    <property type="entry name" value="Cytidine Deaminase, domain 2"/>
    <property type="match status" value="1"/>
</dbReference>
<dbReference type="InterPro" id="IPR002125">
    <property type="entry name" value="CMP_dCMP_dom"/>
</dbReference>
<dbReference type="CDD" id="cd01285">
    <property type="entry name" value="nucleoside_deaminase"/>
    <property type="match status" value="1"/>
</dbReference>
<comment type="caution">
    <text evidence="9">The sequence shown here is derived from an EMBL/GenBank/DDBJ whole genome shotgun (WGS) entry which is preliminary data.</text>
</comment>
<evidence type="ECO:0000256" key="5">
    <source>
        <dbReference type="ARBA" id="ARBA00022801"/>
    </source>
</evidence>
<name>A0AAV9IUT2_CYACA</name>
<proteinExistence type="inferred from homology"/>
<dbReference type="GO" id="GO:0002100">
    <property type="term" value="P:tRNA wobble adenosine to inosine editing"/>
    <property type="evidence" value="ECO:0007669"/>
    <property type="project" value="InterPro"/>
</dbReference>
<protein>
    <recommendedName>
        <fullName evidence="2">tRNA(adenine(34)) deaminase</fullName>
        <ecNumber evidence="2">3.5.4.33</ecNumber>
    </recommendedName>
</protein>
<evidence type="ECO:0000256" key="1">
    <source>
        <dbReference type="ARBA" id="ARBA00001947"/>
    </source>
</evidence>
<accession>A0AAV9IUT2</accession>
<evidence type="ECO:0000256" key="4">
    <source>
        <dbReference type="ARBA" id="ARBA00022723"/>
    </source>
</evidence>
<dbReference type="Proteomes" id="UP001301350">
    <property type="component" value="Unassembled WGS sequence"/>
</dbReference>
<gene>
    <name evidence="9" type="ORF">CDCA_CDCA06G1936</name>
</gene>
<keyword evidence="10" id="KW-1185">Reference proteome</keyword>
<dbReference type="InterPro" id="IPR016193">
    <property type="entry name" value="Cytidine_deaminase-like"/>
</dbReference>
<comment type="cofactor">
    <cofactor evidence="1">
        <name>Zn(2+)</name>
        <dbReference type="ChEBI" id="CHEBI:29105"/>
    </cofactor>
</comment>
<evidence type="ECO:0000256" key="7">
    <source>
        <dbReference type="ARBA" id="ARBA00048045"/>
    </source>
</evidence>
<evidence type="ECO:0000256" key="3">
    <source>
        <dbReference type="ARBA" id="ARBA00022694"/>
    </source>
</evidence>
<keyword evidence="5" id="KW-0378">Hydrolase</keyword>